<evidence type="ECO:0000313" key="2">
    <source>
        <dbReference type="Proteomes" id="UP000356253"/>
    </source>
</evidence>
<dbReference type="EMBL" id="CABVMM010000002">
    <property type="protein sequence ID" value="VVU99217.1"/>
    <property type="molecule type" value="Genomic_DNA"/>
</dbReference>
<dbReference type="Proteomes" id="UP000356253">
    <property type="component" value="Unassembled WGS sequence"/>
</dbReference>
<keyword evidence="2" id="KW-1185">Reference proteome</keyword>
<organism evidence="1 2">
    <name type="scientific">Mesonia oceanica</name>
    <dbReference type="NCBI Taxonomy" id="2687242"/>
    <lineage>
        <taxon>Bacteria</taxon>
        <taxon>Pseudomonadati</taxon>
        <taxon>Bacteroidota</taxon>
        <taxon>Flavobacteriia</taxon>
        <taxon>Flavobacteriales</taxon>
        <taxon>Flavobacteriaceae</taxon>
        <taxon>Mesonia</taxon>
    </lineage>
</organism>
<name>A0AC61Y565_9FLAO</name>
<protein>
    <submittedName>
        <fullName evidence="1">Uncharacterized protein</fullName>
    </submittedName>
</protein>
<evidence type="ECO:0000313" key="1">
    <source>
        <dbReference type="EMBL" id="VVU99217.1"/>
    </source>
</evidence>
<sequence length="305" mass="34232">MILKDIHRRRKEGYKPNTFIGGVGASINSIEKLAELIGINESIIKFFENEGVNISFCIIEDYHISRYKFRNDGQYKDWGHGDILTYYIDIEGKLKSIGENSLQSHPNLELLYLPGILTLKNSAIRQNGYDFVNLKSLKELGKRCFNGSHVTAVLSIAPLGEDGTESGIFKYINDNVTIYCPIENATINNGEPDGDIQYLLERGSNVVYVKNYTPSEKILDLSISNLEGSTCRLYFTPPNSINPLDFYEVYIDDGSVLSKYKPFTKILESGQTITGLASGHLKISIKAVDVYYNLSEKSNEVLINV</sequence>
<proteinExistence type="predicted"/>
<reference evidence="1" key="1">
    <citation type="submission" date="2019-09" db="EMBL/GenBank/DDBJ databases">
        <authorList>
            <person name="Rodrigo-Torres L."/>
            <person name="Arahal R. D."/>
            <person name="Lucena T."/>
        </authorList>
    </citation>
    <scope>NUCLEOTIDE SEQUENCE</scope>
    <source>
        <strain evidence="1">ISS653</strain>
    </source>
</reference>
<comment type="caution">
    <text evidence="1">The sequence shown here is derived from an EMBL/GenBank/DDBJ whole genome shotgun (WGS) entry which is preliminary data.</text>
</comment>
<accession>A0AC61Y565</accession>
<gene>
    <name evidence="1" type="ORF">FVB9532_00469</name>
</gene>